<dbReference type="InterPro" id="IPR003141">
    <property type="entry name" value="Pol/His_phosphatase_N"/>
</dbReference>
<evidence type="ECO:0000256" key="8">
    <source>
        <dbReference type="ARBA" id="ARBA00022932"/>
    </source>
</evidence>
<dbReference type="InterPro" id="IPR029460">
    <property type="entry name" value="DNAPol_HHH"/>
</dbReference>
<evidence type="ECO:0000313" key="11">
    <source>
        <dbReference type="EMBL" id="GAA1144558.1"/>
    </source>
</evidence>
<dbReference type="Pfam" id="PF01336">
    <property type="entry name" value="tRNA_anti-codon"/>
    <property type="match status" value="1"/>
</dbReference>
<evidence type="ECO:0000256" key="3">
    <source>
        <dbReference type="ARBA" id="ARBA00012417"/>
    </source>
</evidence>
<evidence type="ECO:0000256" key="7">
    <source>
        <dbReference type="ARBA" id="ARBA00022705"/>
    </source>
</evidence>
<dbReference type="EC" id="2.7.7.7" evidence="3"/>
<gene>
    <name evidence="11" type="primary">dnaE</name>
    <name evidence="11" type="ORF">GCM10009606_24780</name>
</gene>
<dbReference type="InterPro" id="IPR004805">
    <property type="entry name" value="DnaE2/DnaE/PolC"/>
</dbReference>
<proteinExistence type="inferred from homology"/>
<accession>A0ABP4EXU0</accession>
<dbReference type="InterPro" id="IPR004013">
    <property type="entry name" value="PHP_dom"/>
</dbReference>
<evidence type="ECO:0000313" key="12">
    <source>
        <dbReference type="Proteomes" id="UP001499979"/>
    </source>
</evidence>
<dbReference type="NCBIfam" id="TIGR00594">
    <property type="entry name" value="polc"/>
    <property type="match status" value="1"/>
</dbReference>
<dbReference type="InterPro" id="IPR041931">
    <property type="entry name" value="DNA_pol3_alpha_thumb_dom"/>
</dbReference>
<name>A0ABP4EXU0_9ACTN</name>
<protein>
    <recommendedName>
        <fullName evidence="4">DNA polymerase III subunit alpha</fullName>
        <ecNumber evidence="3">2.7.7.7</ecNumber>
    </recommendedName>
</protein>
<keyword evidence="8" id="KW-0239">DNA-directed DNA polymerase</keyword>
<evidence type="ECO:0000256" key="9">
    <source>
        <dbReference type="ARBA" id="ARBA00049244"/>
    </source>
</evidence>
<dbReference type="Pfam" id="PF14579">
    <property type="entry name" value="HHH_6"/>
    <property type="match status" value="1"/>
</dbReference>
<evidence type="ECO:0000256" key="6">
    <source>
        <dbReference type="ARBA" id="ARBA00022695"/>
    </source>
</evidence>
<dbReference type="Gene3D" id="3.20.20.140">
    <property type="entry name" value="Metal-dependent hydrolases"/>
    <property type="match status" value="1"/>
</dbReference>
<comment type="subcellular location">
    <subcellularLocation>
        <location evidence="1">Cytoplasm</location>
    </subcellularLocation>
</comment>
<evidence type="ECO:0000256" key="2">
    <source>
        <dbReference type="ARBA" id="ARBA00009496"/>
    </source>
</evidence>
<dbReference type="InterPro" id="IPR004365">
    <property type="entry name" value="NA-bd_OB_tRNA"/>
</dbReference>
<dbReference type="SUPFAM" id="SSF89550">
    <property type="entry name" value="PHP domain-like"/>
    <property type="match status" value="1"/>
</dbReference>
<keyword evidence="7" id="KW-0235">DNA replication</keyword>
<dbReference type="Gene3D" id="1.10.10.1600">
    <property type="entry name" value="Bacterial DNA polymerase III alpha subunit, thumb domain"/>
    <property type="match status" value="1"/>
</dbReference>
<dbReference type="SMART" id="SM00481">
    <property type="entry name" value="POLIIIAc"/>
    <property type="match status" value="1"/>
</dbReference>
<dbReference type="Proteomes" id="UP001499979">
    <property type="component" value="Unassembled WGS sequence"/>
</dbReference>
<evidence type="ECO:0000256" key="4">
    <source>
        <dbReference type="ARBA" id="ARBA00019114"/>
    </source>
</evidence>
<dbReference type="CDD" id="cd12113">
    <property type="entry name" value="PHP_PolIIIA_DnaE3"/>
    <property type="match status" value="1"/>
</dbReference>
<sequence>MPRRIRGFVSHARTQLEEWPATMANASQDSFVHLHVHTEYSMLDGASLLDGLFTRVADLEMPAIAMTDHGNLHGAYDFYSKARKHGVKPIIGIEAYITPGTSRGERRRVRWGKGDAAEEGGDDVAGAGAYTHMTMWAESTEGMHNLFRLSSRSSLEGFFYKPRMDKEILQEHSKGIIVSTGCPSGAIQTRLRLGQWDEAVREAGELQDIFGRDNVYLELMDHGISIEKRVRDDLLRLGRELGIPPLATNDSHYNNPEDADAHDALICVASGKRLSDTNRLKFDGGGYYIKSAAEMRELWASYDLSAACDNTLAIAERCEVEFVESTGGYMARADVPAGETEESWFRKEVWRGIEARYPGERLTQQVKDRVEMELAVISQKGYCGYYLVVADFIQWSKRNGIRVGPGRGSGAGSIAAYALSITDLCPLEHGLFFERFLNPERPSMPDFDIDFDDHRRGEVIKYVTDKYGADRVAQIATFGRLKSKAAIKDAARVLDFGFAISDRITKALPPDVMGKGVPLKDIFDPGHKRYGEGGEFRSLHDSDPDVRRIYETAVGLEGQIRNWGVHAAGVIMSSDPLIDIVPIMARPQDGAIITQFDYPMCEALGLVKMDFLGLSNLHILDDAVANIEANRGEHVVLEELPFDDRATYELMGRGETLGVFQLDGGGMRALLRSLQPDQFADITAVSALYRPGPMGADSHNKYARRKNGREPIEPIHPALAEALEPVLGETYGLIVYQEQVMAIAQVLAGFTLGAADNLRRAMGKKKKEELDKQYAGFQAGMLERGFPQVAIDKLWEILLPFSDYAFNKSHSAAYGVITYWTAYLKANYPAEYMAALLTSARDDKDKMAIYLNECRRMKIQVLPPDVNESSHNFTPVGQDVRFGLTAVRNVGANVVDGIVAAREEKGRYVDFNDFLEKVPALVCNKRVIESLIKAGAFDDMKHKRRALVAIHETAVDQYVDIKRNEAIGQDSLFGGLDDGSGFGVSVAIPDIDDWDKMTLLGHEREMLGLYVSDHPLLGLEHVLSNGTDCTIGQLMMDEDRPDGSSITVSGLVTSVQRKITKRGDAWALVTVEDLDGAIDVLLFPSAWQLCGQVISEDAIVTVRGRLSRQKDQPEIHGQEVTVPDLSDGPSGPVVISLPSTRCTPPVIEQLKEVLGTHRGMTEVRLRLLTREQTMVMRLDDRLRVSPSPALFADLKQLLGPGCLTG</sequence>
<dbReference type="Pfam" id="PF02811">
    <property type="entry name" value="PHP"/>
    <property type="match status" value="1"/>
</dbReference>
<keyword evidence="6" id="KW-0548">Nucleotidyltransferase</keyword>
<dbReference type="Pfam" id="PF07733">
    <property type="entry name" value="DNA_pol3_alpha"/>
    <property type="match status" value="1"/>
</dbReference>
<comment type="catalytic activity">
    <reaction evidence="9">
        <text>DNA(n) + a 2'-deoxyribonucleoside 5'-triphosphate = DNA(n+1) + diphosphate</text>
        <dbReference type="Rhea" id="RHEA:22508"/>
        <dbReference type="Rhea" id="RHEA-COMP:17339"/>
        <dbReference type="Rhea" id="RHEA-COMP:17340"/>
        <dbReference type="ChEBI" id="CHEBI:33019"/>
        <dbReference type="ChEBI" id="CHEBI:61560"/>
        <dbReference type="ChEBI" id="CHEBI:173112"/>
        <dbReference type="EC" id="2.7.7.7"/>
    </reaction>
</comment>
<feature type="domain" description="Polymerase/histidinol phosphatase N-terminal" evidence="10">
    <location>
        <begin position="32"/>
        <end position="99"/>
    </location>
</feature>
<dbReference type="InterPro" id="IPR040982">
    <property type="entry name" value="DNA_pol3_finger"/>
</dbReference>
<comment type="caution">
    <text evidence="11">The sequence shown here is derived from an EMBL/GenBank/DDBJ whole genome shotgun (WGS) entry which is preliminary data.</text>
</comment>
<dbReference type="InterPro" id="IPR011708">
    <property type="entry name" value="DNA_pol3_alpha_NTPase_dom"/>
</dbReference>
<dbReference type="PANTHER" id="PTHR32294:SF0">
    <property type="entry name" value="DNA POLYMERASE III SUBUNIT ALPHA"/>
    <property type="match status" value="1"/>
</dbReference>
<keyword evidence="12" id="KW-1185">Reference proteome</keyword>
<dbReference type="Gene3D" id="1.10.150.870">
    <property type="match status" value="1"/>
</dbReference>
<dbReference type="InterPro" id="IPR016195">
    <property type="entry name" value="Pol/histidinol_Pase-like"/>
</dbReference>
<dbReference type="EMBL" id="BAAAJE010000011">
    <property type="protein sequence ID" value="GAA1144558.1"/>
    <property type="molecule type" value="Genomic_DNA"/>
</dbReference>
<dbReference type="CDD" id="cd04485">
    <property type="entry name" value="DnaE_OBF"/>
    <property type="match status" value="1"/>
</dbReference>
<comment type="similarity">
    <text evidence="2">Belongs to the DNA polymerase type-C family. DnaE subfamily.</text>
</comment>
<evidence type="ECO:0000259" key="10">
    <source>
        <dbReference type="SMART" id="SM00481"/>
    </source>
</evidence>
<keyword evidence="5" id="KW-0808">Transferase</keyword>
<dbReference type="NCBIfam" id="NF004226">
    <property type="entry name" value="PRK05673.1"/>
    <property type="match status" value="1"/>
</dbReference>
<evidence type="ECO:0000256" key="5">
    <source>
        <dbReference type="ARBA" id="ARBA00022679"/>
    </source>
</evidence>
<organism evidence="11 12">
    <name type="scientific">Nocardioides aquiterrae</name>
    <dbReference type="NCBI Taxonomy" id="203799"/>
    <lineage>
        <taxon>Bacteria</taxon>
        <taxon>Bacillati</taxon>
        <taxon>Actinomycetota</taxon>
        <taxon>Actinomycetes</taxon>
        <taxon>Propionibacteriales</taxon>
        <taxon>Nocardioidaceae</taxon>
        <taxon>Nocardioides</taxon>
    </lineage>
</organism>
<dbReference type="Pfam" id="PF17657">
    <property type="entry name" value="DNA_pol3_finger"/>
    <property type="match status" value="1"/>
</dbReference>
<dbReference type="PANTHER" id="PTHR32294">
    <property type="entry name" value="DNA POLYMERASE III SUBUNIT ALPHA"/>
    <property type="match status" value="1"/>
</dbReference>
<reference evidence="12" key="1">
    <citation type="journal article" date="2019" name="Int. J. Syst. Evol. Microbiol.">
        <title>The Global Catalogue of Microorganisms (GCM) 10K type strain sequencing project: providing services to taxonomists for standard genome sequencing and annotation.</title>
        <authorList>
            <consortium name="The Broad Institute Genomics Platform"/>
            <consortium name="The Broad Institute Genome Sequencing Center for Infectious Disease"/>
            <person name="Wu L."/>
            <person name="Ma J."/>
        </authorList>
    </citation>
    <scope>NUCLEOTIDE SEQUENCE [LARGE SCALE GENOMIC DNA]</scope>
    <source>
        <strain evidence="12">JCM 11813</strain>
    </source>
</reference>
<evidence type="ECO:0000256" key="1">
    <source>
        <dbReference type="ARBA" id="ARBA00004496"/>
    </source>
</evidence>